<feature type="compositionally biased region" description="Polar residues" evidence="8">
    <location>
        <begin position="40"/>
        <end position="53"/>
    </location>
</feature>
<evidence type="ECO:0000256" key="9">
    <source>
        <dbReference type="SAM" id="SignalP"/>
    </source>
</evidence>
<dbReference type="GO" id="GO:0010811">
    <property type="term" value="P:positive regulation of cell-substrate adhesion"/>
    <property type="evidence" value="ECO:0007669"/>
    <property type="project" value="TreeGrafter"/>
</dbReference>
<comment type="subcellular location">
    <subcellularLocation>
        <location evidence="1">Secreted</location>
        <location evidence="1">Extracellular space</location>
        <location evidence="1">Extracellular matrix</location>
    </subcellularLocation>
</comment>
<evidence type="ECO:0000313" key="11">
    <source>
        <dbReference type="EMBL" id="PIO41208.1"/>
    </source>
</evidence>
<dbReference type="Pfam" id="PF13778">
    <property type="entry name" value="DUF4174"/>
    <property type="match status" value="2"/>
</dbReference>
<feature type="domain" description="DUF4174" evidence="10">
    <location>
        <begin position="619"/>
        <end position="683"/>
    </location>
</feature>
<evidence type="ECO:0000256" key="4">
    <source>
        <dbReference type="ARBA" id="ARBA00022729"/>
    </source>
</evidence>
<dbReference type="GO" id="GO:0005604">
    <property type="term" value="C:basement membrane"/>
    <property type="evidence" value="ECO:0007669"/>
    <property type="project" value="TreeGrafter"/>
</dbReference>
<feature type="region of interest" description="Disordered" evidence="8">
    <location>
        <begin position="458"/>
        <end position="588"/>
    </location>
</feature>
<dbReference type="InterPro" id="IPR025232">
    <property type="entry name" value="DUF4174"/>
</dbReference>
<feature type="region of interest" description="Disordered" evidence="8">
    <location>
        <begin position="267"/>
        <end position="356"/>
    </location>
</feature>
<evidence type="ECO:0000256" key="6">
    <source>
        <dbReference type="ARBA" id="ARBA00038549"/>
    </source>
</evidence>
<feature type="compositionally biased region" description="Basic and acidic residues" evidence="8">
    <location>
        <begin position="463"/>
        <end position="485"/>
    </location>
</feature>
<evidence type="ECO:0000256" key="8">
    <source>
        <dbReference type="SAM" id="MobiDB-lite"/>
    </source>
</evidence>
<evidence type="ECO:0000256" key="2">
    <source>
        <dbReference type="ARBA" id="ARBA00022525"/>
    </source>
</evidence>
<feature type="compositionally biased region" description="Low complexity" evidence="8">
    <location>
        <begin position="278"/>
        <end position="297"/>
    </location>
</feature>
<reference evidence="11" key="1">
    <citation type="submission" date="2017-08" db="EMBL/GenBank/DDBJ databases">
        <title>Assembly of the North American Bullfrog Genome.</title>
        <authorList>
            <person name="Warren R.L."/>
            <person name="Vandervalk B.P."/>
            <person name="Kucuk E."/>
            <person name="Birol I."/>
            <person name="Helbing C."/>
            <person name="Pandoh P."/>
            <person name="Behsaz B."/>
            <person name="Mohamadi H."/>
            <person name="Chu J."/>
            <person name="Jackman S."/>
            <person name="Hammond S.A."/>
            <person name="Veldhoen N."/>
            <person name="Kirk H."/>
            <person name="Zhao Y."/>
            <person name="Coope R."/>
            <person name="Pleasance S."/>
            <person name="Moore R."/>
            <person name="Holt R."/>
        </authorList>
    </citation>
    <scope>NUCLEOTIDE SEQUENCE</scope>
    <source>
        <strain evidence="11">Bruno</strain>
        <tissue evidence="11">Liver</tissue>
    </source>
</reference>
<dbReference type="GO" id="GO:0030198">
    <property type="term" value="P:extracellular matrix organization"/>
    <property type="evidence" value="ECO:0007669"/>
    <property type="project" value="TreeGrafter"/>
</dbReference>
<feature type="compositionally biased region" description="Basic residues" evidence="8">
    <location>
        <begin position="493"/>
        <end position="504"/>
    </location>
</feature>
<dbReference type="OrthoDB" id="9898686at2759"/>
<evidence type="ECO:0000256" key="5">
    <source>
        <dbReference type="ARBA" id="ARBA00038037"/>
    </source>
</evidence>
<comment type="similarity">
    <text evidence="5">Belongs to the CCDC80 family.</text>
</comment>
<keyword evidence="2" id="KW-0964">Secreted</keyword>
<feature type="non-terminal residue" evidence="11">
    <location>
        <position position="1"/>
    </location>
</feature>
<protein>
    <recommendedName>
        <fullName evidence="7">Coiled-coil domain-containing protein 80</fullName>
    </recommendedName>
</protein>
<keyword evidence="4 9" id="KW-0732">Signal</keyword>
<feature type="compositionally biased region" description="Basic and acidic residues" evidence="8">
    <location>
        <begin position="561"/>
        <end position="585"/>
    </location>
</feature>
<dbReference type="AlphaFoldDB" id="A0A2G9SM74"/>
<keyword evidence="3" id="KW-0272">Extracellular matrix</keyword>
<feature type="domain" description="DUF4174" evidence="10">
    <location>
        <begin position="124"/>
        <end position="252"/>
    </location>
</feature>
<evidence type="ECO:0000256" key="3">
    <source>
        <dbReference type="ARBA" id="ARBA00022530"/>
    </source>
</evidence>
<feature type="compositionally biased region" description="Basic and acidic residues" evidence="8">
    <location>
        <begin position="540"/>
        <end position="554"/>
    </location>
</feature>
<feature type="compositionally biased region" description="Pro residues" evidence="8">
    <location>
        <begin position="338"/>
        <end position="356"/>
    </location>
</feature>
<evidence type="ECO:0000256" key="7">
    <source>
        <dbReference type="ARBA" id="ARBA00039956"/>
    </source>
</evidence>
<feature type="signal peptide" evidence="9">
    <location>
        <begin position="1"/>
        <end position="24"/>
    </location>
</feature>
<proteinExistence type="inferred from homology"/>
<accession>A0A2G9SM74</accession>
<evidence type="ECO:0000259" key="10">
    <source>
        <dbReference type="Pfam" id="PF13778"/>
    </source>
</evidence>
<name>A0A2G9SM74_AQUCT</name>
<organism evidence="11">
    <name type="scientific">Aquarana catesbeiana</name>
    <name type="common">American bullfrog</name>
    <name type="synonym">Rana catesbeiana</name>
    <dbReference type="NCBI Taxonomy" id="8400"/>
    <lineage>
        <taxon>Eukaryota</taxon>
        <taxon>Metazoa</taxon>
        <taxon>Chordata</taxon>
        <taxon>Craniata</taxon>
        <taxon>Vertebrata</taxon>
        <taxon>Euteleostomi</taxon>
        <taxon>Amphibia</taxon>
        <taxon>Batrachia</taxon>
        <taxon>Anura</taxon>
        <taxon>Neobatrachia</taxon>
        <taxon>Ranoidea</taxon>
        <taxon>Ranidae</taxon>
        <taxon>Aquarana</taxon>
    </lineage>
</organism>
<gene>
    <name evidence="11" type="ORF">AB205_0052280</name>
</gene>
<sequence length="694" mass="78826">ISTMNWTLTFRLAVLLAVWIICASDRPQGINKDRVFRTRTIPNQRQHPNLSKTQSHHVYKDSNKRNLSQIMLSDEGQPRHKKLNPQQRPAFRQVQARMLKDDSATSARSRTARFHSASSSPNILASFAGKNRVWIISAPHASDGYYRLMMSLLKNDVYCELAERHIQQIVIFHEEGEEGGKIRRITNEGKILEQPLDPSIVPKMMTSLKLEKGKFGMVLLKKTLQTEERYPYPVRLEAMYEVVDQSPIRKIEKLRQKGFVQKCKAAGVEGQVSEEGDSSSSSSSSGGVSSSSTTSSTRIVKPTQASGTVQITFKKEEPRRNLVPTRSSRVRATRKPIIVPPTPSPTPKATTVPPPTKATTRILTTETRPPTTLPTTVPPTTQKPWTTKFFATPETHKLHVQAEVTTKNPDTAGHYFPVRTDKHRDRQHVQTGKHFATTSKTNKPMVHESHTDAPVISTTTTMHDTKENTGRFVDNRTDRKDHSSHDITPSQKKPTKTKPPKKKGVEKILNNEYEDKFDLGKPTTPKVEEVIEEANIPPKKGKEQKKEEKPEKIEKKKKKAEKAEKPPKKAKKDKADKKIKTEKDRTKKNKKIIKAEDDIFTKPVKKIYTESPQRSLPAFLENFEGKRRLLLITTPKEENNMYSQQRDEYLESVCEMAIRKISIITIFGTLTNSTMKIDHFQLACSVFNLPIIVM</sequence>
<evidence type="ECO:0000256" key="1">
    <source>
        <dbReference type="ARBA" id="ARBA00004498"/>
    </source>
</evidence>
<dbReference type="EMBL" id="KV923869">
    <property type="protein sequence ID" value="PIO41208.1"/>
    <property type="molecule type" value="Genomic_DNA"/>
</dbReference>
<dbReference type="PANTHER" id="PTHR46792">
    <property type="entry name" value="COILED-COIL DOMAIN-CONTAINING PROTEIN 80"/>
    <property type="match status" value="1"/>
</dbReference>
<dbReference type="PANTHER" id="PTHR46792:SF2">
    <property type="entry name" value="COILED-COIL DOMAIN-CONTAINING PROTEIN 80"/>
    <property type="match status" value="1"/>
</dbReference>
<feature type="chain" id="PRO_5013621178" description="Coiled-coil domain-containing protein 80" evidence="9">
    <location>
        <begin position="25"/>
        <end position="694"/>
    </location>
</feature>
<comment type="subunit">
    <text evidence="6">Binds to various extracellular matrix proteins.</text>
</comment>
<feature type="region of interest" description="Disordered" evidence="8">
    <location>
        <begin position="40"/>
        <end position="59"/>
    </location>
</feature>